<proteinExistence type="predicted"/>
<accession>A0A7S2IW63</accession>
<feature type="compositionally biased region" description="Low complexity" evidence="1">
    <location>
        <begin position="52"/>
        <end position="71"/>
    </location>
</feature>
<reference evidence="2" key="1">
    <citation type="submission" date="2021-01" db="EMBL/GenBank/DDBJ databases">
        <authorList>
            <person name="Corre E."/>
            <person name="Pelletier E."/>
            <person name="Niang G."/>
            <person name="Scheremetjew M."/>
            <person name="Finn R."/>
            <person name="Kale V."/>
            <person name="Holt S."/>
            <person name="Cochrane G."/>
            <person name="Meng A."/>
            <person name="Brown T."/>
            <person name="Cohen L."/>
        </authorList>
    </citation>
    <scope>NUCLEOTIDE SEQUENCE</scope>
    <source>
        <strain evidence="2">UTEX LB 985</strain>
    </source>
</reference>
<evidence type="ECO:0000256" key="1">
    <source>
        <dbReference type="SAM" id="MobiDB-lite"/>
    </source>
</evidence>
<dbReference type="EMBL" id="HBGU01069667">
    <property type="protein sequence ID" value="CAD9530857.1"/>
    <property type="molecule type" value="Transcribed_RNA"/>
</dbReference>
<sequence length="103" mass="10887">MLWASAWVWKRMCRSMGTGPTCAAYWARKKVSQTKVGGWEAATDAATDEDSGSPSASASASVSASASPGGALRSSYNEPLVIQQREWHSFPSLASNTLEACVS</sequence>
<feature type="region of interest" description="Disordered" evidence="1">
    <location>
        <begin position="37"/>
        <end position="72"/>
    </location>
</feature>
<evidence type="ECO:0000313" key="2">
    <source>
        <dbReference type="EMBL" id="CAD9530857.1"/>
    </source>
</evidence>
<organism evidence="2">
    <name type="scientific">Haptolina brevifila</name>
    <dbReference type="NCBI Taxonomy" id="156173"/>
    <lineage>
        <taxon>Eukaryota</taxon>
        <taxon>Haptista</taxon>
        <taxon>Haptophyta</taxon>
        <taxon>Prymnesiophyceae</taxon>
        <taxon>Prymnesiales</taxon>
        <taxon>Prymnesiaceae</taxon>
        <taxon>Haptolina</taxon>
    </lineage>
</organism>
<name>A0A7S2IW63_9EUKA</name>
<gene>
    <name evidence="2" type="ORF">CBRE1094_LOCUS38029</name>
</gene>
<protein>
    <submittedName>
        <fullName evidence="2">Uncharacterized protein</fullName>
    </submittedName>
</protein>
<dbReference type="AlphaFoldDB" id="A0A7S2IW63"/>